<accession>A0A3S9H8X9</accession>
<proteinExistence type="predicted"/>
<organism evidence="2 3">
    <name type="scientific">Jeotgalibaca ciconiae</name>
    <dbReference type="NCBI Taxonomy" id="2496265"/>
    <lineage>
        <taxon>Bacteria</taxon>
        <taxon>Bacillati</taxon>
        <taxon>Bacillota</taxon>
        <taxon>Bacilli</taxon>
        <taxon>Lactobacillales</taxon>
        <taxon>Carnobacteriaceae</taxon>
        <taxon>Jeotgalibaca</taxon>
    </lineage>
</organism>
<evidence type="ECO:0000259" key="1">
    <source>
        <dbReference type="PROSITE" id="PS50965"/>
    </source>
</evidence>
<dbReference type="PROSITE" id="PS50965">
    <property type="entry name" value="NERD"/>
    <property type="match status" value="1"/>
</dbReference>
<evidence type="ECO:0000313" key="3">
    <source>
        <dbReference type="Proteomes" id="UP000273326"/>
    </source>
</evidence>
<protein>
    <recommendedName>
        <fullName evidence="1">NERD domain-containing protein</fullName>
    </recommendedName>
</protein>
<dbReference type="RefSeq" id="WP_126108880.1">
    <property type="nucleotide sequence ID" value="NZ_CP034465.1"/>
</dbReference>
<dbReference type="KEGG" id="jeh:EJN90_03435"/>
<dbReference type="EMBL" id="CP034465">
    <property type="protein sequence ID" value="AZP03795.1"/>
    <property type="molecule type" value="Genomic_DNA"/>
</dbReference>
<gene>
    <name evidence="2" type="ORF">EJN90_03435</name>
</gene>
<reference evidence="3" key="1">
    <citation type="submission" date="2018-12" db="EMBL/GenBank/DDBJ databases">
        <title>Complete genome sequencing of Jeotgalibaca sp. H21T32.</title>
        <authorList>
            <person name="Bae J.-W."/>
            <person name="Lee S.-Y."/>
        </authorList>
    </citation>
    <scope>NUCLEOTIDE SEQUENCE [LARGE SCALE GENOMIC DNA]</scope>
    <source>
        <strain evidence="3">H21T32</strain>
    </source>
</reference>
<dbReference type="Proteomes" id="UP000273326">
    <property type="component" value="Chromosome"/>
</dbReference>
<evidence type="ECO:0000313" key="2">
    <source>
        <dbReference type="EMBL" id="AZP03795.1"/>
    </source>
</evidence>
<dbReference type="Pfam" id="PF08378">
    <property type="entry name" value="NERD"/>
    <property type="match status" value="1"/>
</dbReference>
<dbReference type="AlphaFoldDB" id="A0A3S9H8X9"/>
<feature type="domain" description="NERD" evidence="1">
    <location>
        <begin position="34"/>
        <end position="142"/>
    </location>
</feature>
<name>A0A3S9H8X9_9LACT</name>
<dbReference type="InterPro" id="IPR011528">
    <property type="entry name" value="NERD"/>
</dbReference>
<dbReference type="OrthoDB" id="2164794at2"/>
<sequence length="229" mass="26861">MILEKPVSVQTFEALNKRMSFNSTQKYRFQNNQSGVKGEFGFADDLALQTFSHQSIYDSEFETGLCPQLDFIVITSKVIHLYDVKNFDGIYYYENGHFRSTKKKIYSPLTQLDRAYDVLDILLQQKNIQLPIVKKLVFVNPNFTLYGNRPDLPIILPSQLNQHFNDITHSSSELQDYHYQITEYIESRKIRKKSYDTKIDYCYDSLTEGVWCDNSVSTVLTREIIQKFQ</sequence>
<keyword evidence="3" id="KW-1185">Reference proteome</keyword>